<reference evidence="5 6" key="1">
    <citation type="submission" date="2018-09" db="EMBL/GenBank/DDBJ databases">
        <authorList>
            <person name="Tagini F."/>
        </authorList>
    </citation>
    <scope>NUCLEOTIDE SEQUENCE [LARGE SCALE GENOMIC DNA]</scope>
    <source>
        <strain evidence="5 6">MK142</strain>
    </source>
</reference>
<dbReference type="RefSeq" id="WP_036405549.1">
    <property type="nucleotide sequence ID" value="NZ_JAIENV010000228.1"/>
</dbReference>
<evidence type="ECO:0000259" key="3">
    <source>
        <dbReference type="Pfam" id="PF00823"/>
    </source>
</evidence>
<sequence length="420" mass="41725">MDFGLLCPEVNSGRMYAGPGPESMLAAAAAWDVLAVELSAVAVSYGSVVSALILEPWMGSAAAAMAAAATPYVGWLAATAAQVKETASQAKMAAAAFATAFAMTVPPPLIAANRSRLMSLVAANVLGQNSPAIAATQAEYAEMWAQDAAAMYSYQAASASAAALTPFTEPSNAPTRPGRTAEAAAVAQATGAAATNTPTTLAKLFPGALGDSLSALTTAADPLTSGLLGIATSLNPQLTTAAAVTIPTPIGELDVIALYIAAVATSSMALSLTNTLRPWSYYGADGHGGGSNPTHGGAVGSTRSENATGWGPFGGTASVTVGVGHAALVGSLSVPHGWTMAAPEIQLAVEAMRSTGASSGVDAIALNGMPAGLLSGMALASWAARGTIGGGGSRSSTTAAQQQDGREPPVVVIREHDRTR</sequence>
<feature type="region of interest" description="Disordered" evidence="2">
    <location>
        <begin position="388"/>
        <end position="420"/>
    </location>
</feature>
<dbReference type="Pfam" id="PF12484">
    <property type="entry name" value="PPE-SVP"/>
    <property type="match status" value="1"/>
</dbReference>
<accession>A0A498R1Y7</accession>
<dbReference type="Proteomes" id="UP000268285">
    <property type="component" value="Unassembled WGS sequence"/>
</dbReference>
<feature type="region of interest" description="Disordered" evidence="2">
    <location>
        <begin position="292"/>
        <end position="311"/>
    </location>
</feature>
<dbReference type="Gene3D" id="1.20.1260.20">
    <property type="entry name" value="PPE superfamily"/>
    <property type="match status" value="1"/>
</dbReference>
<dbReference type="FunFam" id="1.20.1260.20:FF:000001">
    <property type="entry name" value="PPE family protein PPE41"/>
    <property type="match status" value="1"/>
</dbReference>
<dbReference type="InterPro" id="IPR000030">
    <property type="entry name" value="PPE_dom"/>
</dbReference>
<evidence type="ECO:0000256" key="2">
    <source>
        <dbReference type="SAM" id="MobiDB-lite"/>
    </source>
</evidence>
<name>A0A498R1Y7_9MYCO</name>
<organism evidence="5 6">
    <name type="scientific">Mycobacterium pseudokansasii</name>
    <dbReference type="NCBI Taxonomy" id="2341080"/>
    <lineage>
        <taxon>Bacteria</taxon>
        <taxon>Bacillati</taxon>
        <taxon>Actinomycetota</taxon>
        <taxon>Actinomycetes</taxon>
        <taxon>Mycobacteriales</taxon>
        <taxon>Mycobacteriaceae</taxon>
        <taxon>Mycobacterium</taxon>
    </lineage>
</organism>
<dbReference type="EMBL" id="UPHU01000001">
    <property type="protein sequence ID" value="VBA56248.1"/>
    <property type="molecule type" value="Genomic_DNA"/>
</dbReference>
<comment type="similarity">
    <text evidence="1">Belongs to the mycobacterial PPE family.</text>
</comment>
<evidence type="ECO:0000313" key="5">
    <source>
        <dbReference type="EMBL" id="VBA56248.1"/>
    </source>
</evidence>
<dbReference type="PANTHER" id="PTHR46766">
    <property type="entry name" value="GLUTAMINE-RICH PROTEIN 2"/>
    <property type="match status" value="1"/>
</dbReference>
<dbReference type="Pfam" id="PF00823">
    <property type="entry name" value="PPE"/>
    <property type="match status" value="1"/>
</dbReference>
<gene>
    <name evidence="5" type="ORF">LAUMK142_05459</name>
</gene>
<dbReference type="InterPro" id="IPR038332">
    <property type="entry name" value="PPE_sf"/>
</dbReference>
<dbReference type="AlphaFoldDB" id="A0A498R1Y7"/>
<dbReference type="InterPro" id="IPR022171">
    <property type="entry name" value="PPE_C"/>
</dbReference>
<protein>
    <submittedName>
        <fullName evidence="5">Putative PPE family protein PPE32</fullName>
    </submittedName>
</protein>
<feature type="domain" description="PPE" evidence="3">
    <location>
        <begin position="2"/>
        <end position="163"/>
    </location>
</feature>
<dbReference type="GO" id="GO:0052572">
    <property type="term" value="P:response to host immune response"/>
    <property type="evidence" value="ECO:0007669"/>
    <property type="project" value="TreeGrafter"/>
</dbReference>
<keyword evidence="6" id="KW-1185">Reference proteome</keyword>
<dbReference type="SUPFAM" id="SSF140459">
    <property type="entry name" value="PE/PPE dimer-like"/>
    <property type="match status" value="1"/>
</dbReference>
<dbReference type="OrthoDB" id="4753505at2"/>
<dbReference type="PANTHER" id="PTHR46766:SF1">
    <property type="entry name" value="GLUTAMINE-RICH PROTEIN 2"/>
    <property type="match status" value="1"/>
</dbReference>
<evidence type="ECO:0000256" key="1">
    <source>
        <dbReference type="ARBA" id="ARBA00010652"/>
    </source>
</evidence>
<feature type="domain" description="PPE family C-terminal" evidence="4">
    <location>
        <begin position="322"/>
        <end position="395"/>
    </location>
</feature>
<evidence type="ECO:0000313" key="6">
    <source>
        <dbReference type="Proteomes" id="UP000268285"/>
    </source>
</evidence>
<proteinExistence type="inferred from homology"/>
<evidence type="ECO:0000259" key="4">
    <source>
        <dbReference type="Pfam" id="PF12484"/>
    </source>
</evidence>